<protein>
    <recommendedName>
        <fullName evidence="4">F-box domain-containing protein</fullName>
    </recommendedName>
</protein>
<evidence type="ECO:0000313" key="3">
    <source>
        <dbReference type="Proteomes" id="UP000030750"/>
    </source>
</evidence>
<evidence type="ECO:0008006" key="4">
    <source>
        <dbReference type="Google" id="ProtNLM"/>
    </source>
</evidence>
<feature type="region of interest" description="Disordered" evidence="1">
    <location>
        <begin position="500"/>
        <end position="545"/>
    </location>
</feature>
<feature type="region of interest" description="Disordered" evidence="1">
    <location>
        <begin position="581"/>
        <end position="601"/>
    </location>
</feature>
<reference evidence="2" key="2">
    <citation type="submission" date="2013-10" db="EMBL/GenBank/DDBJ databases">
        <authorList>
            <person name="Aslett M."/>
        </authorList>
    </citation>
    <scope>NUCLEOTIDE SEQUENCE [LARGE SCALE GENOMIC DNA]</scope>
    <source>
        <strain evidence="2">Houghton</strain>
    </source>
</reference>
<feature type="compositionally biased region" description="Low complexity" evidence="1">
    <location>
        <begin position="1"/>
        <end position="23"/>
    </location>
</feature>
<dbReference type="Proteomes" id="UP000030750">
    <property type="component" value="Unassembled WGS sequence"/>
</dbReference>
<evidence type="ECO:0000313" key="2">
    <source>
        <dbReference type="EMBL" id="CDJ50508.1"/>
    </source>
</evidence>
<evidence type="ECO:0000256" key="1">
    <source>
        <dbReference type="SAM" id="MobiDB-lite"/>
    </source>
</evidence>
<feature type="compositionally biased region" description="Polar residues" evidence="1">
    <location>
        <begin position="341"/>
        <end position="351"/>
    </location>
</feature>
<feature type="compositionally biased region" description="Polar residues" evidence="1">
    <location>
        <begin position="140"/>
        <end position="153"/>
    </location>
</feature>
<sequence length="682" mass="72081">MGNPQPQQQPQMQQQQDGQLQGPHTSTHTAVLPQVDQPHRLQSPRSNPVGPPRAVTPSQVEALGGPPGGHPPQCQLNAGTLALFAPSIRTPPPRRHSANFKGEWSGPPPSELSRHTPSTSSRTRHAGDRRIKGPTPASEELNQLMDTANQSPHPSAARKNTRGAQAETSRPQQQQREHNQPQMQQLEGQLGSHPQADNTGSAVEREASGNPNTSTPSIVISPPESFVGSRAPSLSQLQDHGSSPATAADQLQQISSTILGATATAAPHSSEAFREVQGDLLSNPLPGPPEEKRHAQQQQQKGPRGASGRSRRGRKRRECGARREPSGHLPSIGEPLGPTESLPQTASNSQGLGADDGTRCWGGLSYCGIPLKPLRASHILELSPLLLAKVLQLLPVGSAAAFGSTCWRARRVLLSYSCIVSLSARNVSSLLSLPPAALKRQLPFLSGLKSLEIELTSAVSPPLFLGAAAAAAAAAAVAAAGSLLRPADAGYEQVGINNNTWNEQVHTPRGTRGERRQQQQRTASSSRQQQTDQQEGGHEGQRDATAGRVAAVPSLSRLSWAYGLVQGRALEFLRVQPTLPGPTAAAGEAQPPAATPPSPPSPWTTYTAANASPLLNSLCHLKSLSAKLKLSPTGTHGDAQASTELLLLLQMLLHRNAHSLVSIKIAVDLSASSVRLPYLDVV</sequence>
<dbReference type="EMBL" id="HG712270">
    <property type="protein sequence ID" value="CDJ50508.1"/>
    <property type="molecule type" value="Genomic_DNA"/>
</dbReference>
<reference evidence="2" key="1">
    <citation type="submission" date="2013-10" db="EMBL/GenBank/DDBJ databases">
        <title>Genomic analysis of the causative agents of coccidiosis in chickens.</title>
        <authorList>
            <person name="Reid A.J."/>
            <person name="Blake D."/>
            <person name="Billington K."/>
            <person name="Browne H."/>
            <person name="Dunn M."/>
            <person name="Hung S."/>
            <person name="Kawahara F."/>
            <person name="Miranda-Saavedra D."/>
            <person name="Mourier T."/>
            <person name="Nagra H."/>
            <person name="Otto T.D."/>
            <person name="Rawlings N."/>
            <person name="Sanchez A."/>
            <person name="Sanders M."/>
            <person name="Subramaniam C."/>
            <person name="Tay Y."/>
            <person name="Dear P."/>
            <person name="Doerig C."/>
            <person name="Gruber A."/>
            <person name="Parkinson J."/>
            <person name="Shirley M."/>
            <person name="Wan K.L."/>
            <person name="Berriman M."/>
            <person name="Tomley F."/>
            <person name="Pain A."/>
        </authorList>
    </citation>
    <scope>NUCLEOTIDE SEQUENCE [LARGE SCALE GENOMIC DNA]</scope>
    <source>
        <strain evidence="2">Houghton</strain>
    </source>
</reference>
<accession>U6LMM5</accession>
<proteinExistence type="predicted"/>
<dbReference type="AlphaFoldDB" id="U6LMM5"/>
<keyword evidence="3" id="KW-1185">Reference proteome</keyword>
<feature type="compositionally biased region" description="Low complexity" evidence="1">
    <location>
        <begin position="519"/>
        <end position="534"/>
    </location>
</feature>
<organism evidence="2 3">
    <name type="scientific">Eimeria brunetti</name>
    <dbReference type="NCBI Taxonomy" id="51314"/>
    <lineage>
        <taxon>Eukaryota</taxon>
        <taxon>Sar</taxon>
        <taxon>Alveolata</taxon>
        <taxon>Apicomplexa</taxon>
        <taxon>Conoidasida</taxon>
        <taxon>Coccidia</taxon>
        <taxon>Eucoccidiorida</taxon>
        <taxon>Eimeriorina</taxon>
        <taxon>Eimeriidae</taxon>
        <taxon>Eimeria</taxon>
    </lineage>
</organism>
<feature type="compositionally biased region" description="Polar residues" evidence="1">
    <location>
        <begin position="209"/>
        <end position="218"/>
    </location>
</feature>
<dbReference type="OrthoDB" id="346696at2759"/>
<feature type="region of interest" description="Disordered" evidence="1">
    <location>
        <begin position="279"/>
        <end position="353"/>
    </location>
</feature>
<gene>
    <name evidence="2" type="ORF">EBH_0034300</name>
</gene>
<feature type="compositionally biased region" description="Polar residues" evidence="1">
    <location>
        <begin position="162"/>
        <end position="171"/>
    </location>
</feature>
<feature type="region of interest" description="Disordered" evidence="1">
    <location>
        <begin position="1"/>
        <end position="251"/>
    </location>
</feature>
<feature type="compositionally biased region" description="Low complexity" evidence="1">
    <location>
        <begin position="581"/>
        <end position="592"/>
    </location>
</feature>
<dbReference type="VEuPathDB" id="ToxoDB:EBH_0034300"/>
<name>U6LMM5_9EIME</name>
<feature type="compositionally biased region" description="Polar residues" evidence="1">
    <location>
        <begin position="232"/>
        <end position="251"/>
    </location>
</feature>